<keyword evidence="3" id="KW-1003">Cell membrane</keyword>
<keyword evidence="12" id="KW-1185">Reference proteome</keyword>
<protein>
    <recommendedName>
        <fullName evidence="9">TRAP transporter small permease protein</fullName>
    </recommendedName>
</protein>
<keyword evidence="7 9" id="KW-0472">Membrane</keyword>
<evidence type="ECO:0000313" key="11">
    <source>
        <dbReference type="EMBL" id="USG63115.1"/>
    </source>
</evidence>
<dbReference type="InterPro" id="IPR007387">
    <property type="entry name" value="TRAP_DctQ"/>
</dbReference>
<comment type="subunit">
    <text evidence="9">The complex comprises the extracytoplasmic solute receptor protein and the two transmembrane proteins.</text>
</comment>
<evidence type="ECO:0000259" key="10">
    <source>
        <dbReference type="Pfam" id="PF04290"/>
    </source>
</evidence>
<sequence>MVKIVDWISNAFAVLSMVILIFIMLFITVSVCGRYFLGVSIPDDIIIMQALLVVMVFLPFAYVQRKGEHLSVSILTDHLPAKGQYICQLIGLFVGISFMAIVMVASFGDAYTAYVDEAIFEGPLEIKEWPSRGSVFVGTGLLLIKLVLDFITAILHGPMADEISSPAEY</sequence>
<evidence type="ECO:0000256" key="3">
    <source>
        <dbReference type="ARBA" id="ARBA00022475"/>
    </source>
</evidence>
<proteinExistence type="inferred from homology"/>
<evidence type="ECO:0000256" key="1">
    <source>
        <dbReference type="ARBA" id="ARBA00004429"/>
    </source>
</evidence>
<dbReference type="Pfam" id="PF04290">
    <property type="entry name" value="DctQ"/>
    <property type="match status" value="1"/>
</dbReference>
<evidence type="ECO:0000256" key="5">
    <source>
        <dbReference type="ARBA" id="ARBA00022692"/>
    </source>
</evidence>
<feature type="domain" description="Tripartite ATP-independent periplasmic transporters DctQ component" evidence="10">
    <location>
        <begin position="23"/>
        <end position="154"/>
    </location>
</feature>
<feature type="transmembrane region" description="Helical" evidence="9">
    <location>
        <begin position="85"/>
        <end position="107"/>
    </location>
</feature>
<feature type="transmembrane region" description="Helical" evidence="9">
    <location>
        <begin position="45"/>
        <end position="64"/>
    </location>
</feature>
<dbReference type="RefSeq" id="WP_251937689.1">
    <property type="nucleotide sequence ID" value="NZ_CP098747.1"/>
</dbReference>
<keyword evidence="2 9" id="KW-0813">Transport</keyword>
<keyword evidence="4 9" id="KW-0997">Cell inner membrane</keyword>
<evidence type="ECO:0000256" key="7">
    <source>
        <dbReference type="ARBA" id="ARBA00023136"/>
    </source>
</evidence>
<evidence type="ECO:0000256" key="2">
    <source>
        <dbReference type="ARBA" id="ARBA00022448"/>
    </source>
</evidence>
<gene>
    <name evidence="11" type="ORF">NBZ79_09020</name>
</gene>
<keyword evidence="5 9" id="KW-0812">Transmembrane</keyword>
<feature type="transmembrane region" description="Helical" evidence="9">
    <location>
        <begin position="12"/>
        <end position="39"/>
    </location>
</feature>
<name>A0ABY4WBG6_9PROT</name>
<dbReference type="EMBL" id="CP098747">
    <property type="protein sequence ID" value="USG63115.1"/>
    <property type="molecule type" value="Genomic_DNA"/>
</dbReference>
<dbReference type="PANTHER" id="PTHR35011">
    <property type="entry name" value="2,3-DIKETO-L-GULONATE TRAP TRANSPORTER SMALL PERMEASE PROTEIN YIAM"/>
    <property type="match status" value="1"/>
</dbReference>
<reference evidence="11" key="1">
    <citation type="submission" date="2022-06" db="EMBL/GenBank/DDBJ databases">
        <title>Sneathiella actinostolidae sp. nov., isolated from a sea anemonein the Western Pacific Ocean.</title>
        <authorList>
            <person name="Wei M.J."/>
        </authorList>
    </citation>
    <scope>NUCLEOTIDE SEQUENCE</scope>
    <source>
        <strain evidence="11">PHK-P5</strain>
    </source>
</reference>
<feature type="transmembrane region" description="Helical" evidence="9">
    <location>
        <begin position="135"/>
        <end position="155"/>
    </location>
</feature>
<comment type="function">
    <text evidence="9">Part of the tripartite ATP-independent periplasmic (TRAP) transport system.</text>
</comment>
<evidence type="ECO:0000313" key="12">
    <source>
        <dbReference type="Proteomes" id="UP001056291"/>
    </source>
</evidence>
<comment type="similarity">
    <text evidence="8 9">Belongs to the TRAP transporter small permease family.</text>
</comment>
<dbReference type="PANTHER" id="PTHR35011:SF10">
    <property type="entry name" value="TRAP TRANSPORTER SMALL PERMEASE PROTEIN"/>
    <property type="match status" value="1"/>
</dbReference>
<keyword evidence="6 9" id="KW-1133">Transmembrane helix</keyword>
<accession>A0ABY4WBG6</accession>
<organism evidence="11 12">
    <name type="scientific">Sneathiella marina</name>
    <dbReference type="NCBI Taxonomy" id="2950108"/>
    <lineage>
        <taxon>Bacteria</taxon>
        <taxon>Pseudomonadati</taxon>
        <taxon>Pseudomonadota</taxon>
        <taxon>Alphaproteobacteria</taxon>
        <taxon>Sneathiellales</taxon>
        <taxon>Sneathiellaceae</taxon>
        <taxon>Sneathiella</taxon>
    </lineage>
</organism>
<evidence type="ECO:0000256" key="4">
    <source>
        <dbReference type="ARBA" id="ARBA00022519"/>
    </source>
</evidence>
<dbReference type="InterPro" id="IPR055348">
    <property type="entry name" value="DctQ"/>
</dbReference>
<evidence type="ECO:0000256" key="8">
    <source>
        <dbReference type="ARBA" id="ARBA00038436"/>
    </source>
</evidence>
<dbReference type="Proteomes" id="UP001056291">
    <property type="component" value="Chromosome"/>
</dbReference>
<comment type="subcellular location">
    <subcellularLocation>
        <location evidence="1 9">Cell inner membrane</location>
        <topology evidence="1 9">Multi-pass membrane protein</topology>
    </subcellularLocation>
</comment>
<evidence type="ECO:0000256" key="6">
    <source>
        <dbReference type="ARBA" id="ARBA00022989"/>
    </source>
</evidence>
<evidence type="ECO:0000256" key="9">
    <source>
        <dbReference type="RuleBase" id="RU369079"/>
    </source>
</evidence>